<feature type="domain" description="C2H2-type" evidence="10">
    <location>
        <begin position="294"/>
        <end position="321"/>
    </location>
</feature>
<evidence type="ECO:0000256" key="9">
    <source>
        <dbReference type="PROSITE-ProRule" id="PRU00042"/>
    </source>
</evidence>
<reference evidence="11 12" key="1">
    <citation type="journal article" date="2022" name="Allergy">
        <title>Genome assembly and annotation of Periplaneta americana reveal a comprehensive cockroach allergen profile.</title>
        <authorList>
            <person name="Wang L."/>
            <person name="Xiong Q."/>
            <person name="Saelim N."/>
            <person name="Wang L."/>
            <person name="Nong W."/>
            <person name="Wan A.T."/>
            <person name="Shi M."/>
            <person name="Liu X."/>
            <person name="Cao Q."/>
            <person name="Hui J.H.L."/>
            <person name="Sookrung N."/>
            <person name="Leung T.F."/>
            <person name="Tungtrongchitr A."/>
            <person name="Tsui S.K.W."/>
        </authorList>
    </citation>
    <scope>NUCLEOTIDE SEQUENCE [LARGE SCALE GENOMIC DNA]</scope>
    <source>
        <strain evidence="11">PWHHKU_190912</strain>
    </source>
</reference>
<name>A0ABQ8RVM4_PERAM</name>
<feature type="domain" description="C2H2-type" evidence="10">
    <location>
        <begin position="238"/>
        <end position="265"/>
    </location>
</feature>
<dbReference type="PROSITE" id="PS50157">
    <property type="entry name" value="ZINC_FINGER_C2H2_2"/>
    <property type="match status" value="6"/>
</dbReference>
<proteinExistence type="predicted"/>
<gene>
    <name evidence="11" type="ORF">ANN_27918</name>
</gene>
<keyword evidence="5" id="KW-0862">Zinc</keyword>
<keyword evidence="3" id="KW-0677">Repeat</keyword>
<dbReference type="Proteomes" id="UP001148838">
    <property type="component" value="Unassembled WGS sequence"/>
</dbReference>
<keyword evidence="4 9" id="KW-0863">Zinc-finger</keyword>
<evidence type="ECO:0000256" key="4">
    <source>
        <dbReference type="ARBA" id="ARBA00022771"/>
    </source>
</evidence>
<evidence type="ECO:0000256" key="7">
    <source>
        <dbReference type="ARBA" id="ARBA00023163"/>
    </source>
</evidence>
<keyword evidence="12" id="KW-1185">Reference proteome</keyword>
<dbReference type="PANTHER" id="PTHR24394:SF48">
    <property type="entry name" value="ZINC FINGER PROTEIN 771"/>
    <property type="match status" value="1"/>
</dbReference>
<protein>
    <recommendedName>
        <fullName evidence="10">C2H2-type domain-containing protein</fullName>
    </recommendedName>
</protein>
<dbReference type="InterPro" id="IPR036236">
    <property type="entry name" value="Znf_C2H2_sf"/>
</dbReference>
<evidence type="ECO:0000256" key="1">
    <source>
        <dbReference type="ARBA" id="ARBA00004123"/>
    </source>
</evidence>
<evidence type="ECO:0000256" key="5">
    <source>
        <dbReference type="ARBA" id="ARBA00022833"/>
    </source>
</evidence>
<accession>A0ABQ8RVM4</accession>
<keyword evidence="7" id="KW-0804">Transcription</keyword>
<dbReference type="PANTHER" id="PTHR24394">
    <property type="entry name" value="ZINC FINGER PROTEIN"/>
    <property type="match status" value="1"/>
</dbReference>
<evidence type="ECO:0000313" key="11">
    <source>
        <dbReference type="EMBL" id="KAJ4425722.1"/>
    </source>
</evidence>
<dbReference type="Gene3D" id="3.30.160.60">
    <property type="entry name" value="Classic Zinc Finger"/>
    <property type="match status" value="6"/>
</dbReference>
<dbReference type="PROSITE" id="PS00028">
    <property type="entry name" value="ZINC_FINGER_C2H2_1"/>
    <property type="match status" value="6"/>
</dbReference>
<keyword evidence="6" id="KW-0805">Transcription regulation</keyword>
<evidence type="ECO:0000256" key="6">
    <source>
        <dbReference type="ARBA" id="ARBA00023015"/>
    </source>
</evidence>
<feature type="domain" description="C2H2-type" evidence="10">
    <location>
        <begin position="266"/>
        <end position="293"/>
    </location>
</feature>
<dbReference type="InterPro" id="IPR013087">
    <property type="entry name" value="Znf_C2H2_type"/>
</dbReference>
<dbReference type="SUPFAM" id="SSF57667">
    <property type="entry name" value="beta-beta-alpha zinc fingers"/>
    <property type="match status" value="3"/>
</dbReference>
<evidence type="ECO:0000313" key="12">
    <source>
        <dbReference type="Proteomes" id="UP001148838"/>
    </source>
</evidence>
<feature type="domain" description="C2H2-type" evidence="10">
    <location>
        <begin position="210"/>
        <end position="237"/>
    </location>
</feature>
<comment type="caution">
    <text evidence="11">The sequence shown here is derived from an EMBL/GenBank/DDBJ whole genome shotgun (WGS) entry which is preliminary data.</text>
</comment>
<keyword evidence="2" id="KW-0479">Metal-binding</keyword>
<dbReference type="EMBL" id="JAJSOF020000042">
    <property type="protein sequence ID" value="KAJ4425722.1"/>
    <property type="molecule type" value="Genomic_DNA"/>
</dbReference>
<keyword evidence="8" id="KW-0539">Nucleus</keyword>
<feature type="domain" description="C2H2-type" evidence="10">
    <location>
        <begin position="322"/>
        <end position="347"/>
    </location>
</feature>
<organism evidence="11 12">
    <name type="scientific">Periplaneta americana</name>
    <name type="common">American cockroach</name>
    <name type="synonym">Blatta americana</name>
    <dbReference type="NCBI Taxonomy" id="6978"/>
    <lineage>
        <taxon>Eukaryota</taxon>
        <taxon>Metazoa</taxon>
        <taxon>Ecdysozoa</taxon>
        <taxon>Arthropoda</taxon>
        <taxon>Hexapoda</taxon>
        <taxon>Insecta</taxon>
        <taxon>Pterygota</taxon>
        <taxon>Neoptera</taxon>
        <taxon>Polyneoptera</taxon>
        <taxon>Dictyoptera</taxon>
        <taxon>Blattodea</taxon>
        <taxon>Blattoidea</taxon>
        <taxon>Blattidae</taxon>
        <taxon>Blattinae</taxon>
        <taxon>Periplaneta</taxon>
    </lineage>
</organism>
<evidence type="ECO:0000256" key="8">
    <source>
        <dbReference type="ARBA" id="ARBA00023242"/>
    </source>
</evidence>
<comment type="subcellular location">
    <subcellularLocation>
        <location evidence="1">Nucleus</location>
    </subcellularLocation>
</comment>
<evidence type="ECO:0000256" key="3">
    <source>
        <dbReference type="ARBA" id="ARBA00022737"/>
    </source>
</evidence>
<dbReference type="Pfam" id="PF00096">
    <property type="entry name" value="zf-C2H2"/>
    <property type="match status" value="5"/>
</dbReference>
<sequence>MDMIKLEPEINLFTVEPSDDTYISEKKLLSEEANLSHVHVPGIKEECVDESYGLSSAAKDEPLLPVNYAMVKCEAEEDSRDVATVTENLIVEVTTEDEYLSEGIADANSNRVSSPCDDITHEEHVAIGQGSEYSVKSKKTVLDSAIECRNDVTTEGSVKRQSRRRRRRRDCSIISETSDSSNKCDMCGKVLANPWSLKCHLRTHTHEKPYVCEVCEMCFSVSASLRKHARVHTGEKPFRCHVCGKCFSVTSSLRIHERVHTGEKPFKCDVCGRSFSVSASVKKHVRIHTGERPFVCDICGKSFPETSSLRRHGRMHTGEKPFSCHVCGKCFSESGTLRKHARVHKDD</sequence>
<dbReference type="SMART" id="SM00355">
    <property type="entry name" value="ZnF_C2H2"/>
    <property type="match status" value="6"/>
</dbReference>
<evidence type="ECO:0000256" key="2">
    <source>
        <dbReference type="ARBA" id="ARBA00022723"/>
    </source>
</evidence>
<feature type="domain" description="C2H2-type" evidence="10">
    <location>
        <begin position="182"/>
        <end position="209"/>
    </location>
</feature>
<evidence type="ECO:0000259" key="10">
    <source>
        <dbReference type="PROSITE" id="PS50157"/>
    </source>
</evidence>